<dbReference type="eggNOG" id="ENOG502R9M0">
    <property type="taxonomic scope" value="Eukaryota"/>
</dbReference>
<sequence>MSSGLTLFASNIQSNLLLAGLGVNFELRVPGYSFKVHRFVLSECSRYFANVCSGHFQEGIMGYLVLNEVEDPLMVLRMIQSIYIKTYTDQESNLPQAWRRYLEQSRVDSVVGEGTSASAGSQASTAVEDEEDRASSASFTPENRPDGLFLHIDMYWLAEFYAVDALSTITLQKFVLATSGELFSCNLLLWTIEYLYITTPNQSRATLGQKMRMRAVYLAQKSEMRLFREKKFKLLMETNAEFMWDYTTKCLRAKYLQCRREECQATIEPKAREECDCGGEDVCQVCFDSDWYGRVREMPMCPKCNQGRLARWDLDFVDKADMTSVNAFGEMFHPSARET</sequence>
<dbReference type="Pfam" id="PF00651">
    <property type="entry name" value="BTB"/>
    <property type="match status" value="1"/>
</dbReference>
<dbReference type="SUPFAM" id="SSF54695">
    <property type="entry name" value="POZ domain"/>
    <property type="match status" value="1"/>
</dbReference>
<gene>
    <name evidence="3" type="ORF">A1O5_03119</name>
</gene>
<evidence type="ECO:0000313" key="3">
    <source>
        <dbReference type="EMBL" id="EXJ73359.1"/>
    </source>
</evidence>
<keyword evidence="4" id="KW-1185">Reference proteome</keyword>
<dbReference type="Gene3D" id="3.30.710.10">
    <property type="entry name" value="Potassium Channel Kv1.1, Chain A"/>
    <property type="match status" value="1"/>
</dbReference>
<dbReference type="CDD" id="cd18186">
    <property type="entry name" value="BTB_POZ_ZBTB_KLHL-like"/>
    <property type="match status" value="1"/>
</dbReference>
<name>W9XSW3_9EURO</name>
<feature type="compositionally biased region" description="Low complexity" evidence="1">
    <location>
        <begin position="114"/>
        <end position="126"/>
    </location>
</feature>
<dbReference type="InterPro" id="IPR011333">
    <property type="entry name" value="SKP1/BTB/POZ_sf"/>
</dbReference>
<dbReference type="HOGENOM" id="CLU_818904_0_0_1"/>
<evidence type="ECO:0000259" key="2">
    <source>
        <dbReference type="PROSITE" id="PS50097"/>
    </source>
</evidence>
<evidence type="ECO:0000313" key="4">
    <source>
        <dbReference type="Proteomes" id="UP000019471"/>
    </source>
</evidence>
<dbReference type="InterPro" id="IPR000210">
    <property type="entry name" value="BTB/POZ_dom"/>
</dbReference>
<dbReference type="Proteomes" id="UP000019471">
    <property type="component" value="Unassembled WGS sequence"/>
</dbReference>
<dbReference type="PANTHER" id="PTHR47843:SF5">
    <property type="entry name" value="BTB_POZ DOMAIN PROTEIN"/>
    <property type="match status" value="1"/>
</dbReference>
<dbReference type="GeneID" id="19187849"/>
<dbReference type="PROSITE" id="PS50097">
    <property type="entry name" value="BTB"/>
    <property type="match status" value="1"/>
</dbReference>
<dbReference type="OrthoDB" id="6359816at2759"/>
<protein>
    <recommendedName>
        <fullName evidence="2">BTB domain-containing protein</fullName>
    </recommendedName>
</protein>
<dbReference type="RefSeq" id="XP_007741922.1">
    <property type="nucleotide sequence ID" value="XM_007743732.1"/>
</dbReference>
<evidence type="ECO:0000256" key="1">
    <source>
        <dbReference type="SAM" id="MobiDB-lite"/>
    </source>
</evidence>
<accession>W9XSW3</accession>
<comment type="caution">
    <text evidence="3">The sequence shown here is derived from an EMBL/GenBank/DDBJ whole genome shotgun (WGS) entry which is preliminary data.</text>
</comment>
<feature type="domain" description="BTB" evidence="2">
    <location>
        <begin position="23"/>
        <end position="83"/>
    </location>
</feature>
<dbReference type="PANTHER" id="PTHR47843">
    <property type="entry name" value="BTB DOMAIN-CONTAINING PROTEIN-RELATED"/>
    <property type="match status" value="1"/>
</dbReference>
<organism evidence="3 4">
    <name type="scientific">Cladophialophora psammophila CBS 110553</name>
    <dbReference type="NCBI Taxonomy" id="1182543"/>
    <lineage>
        <taxon>Eukaryota</taxon>
        <taxon>Fungi</taxon>
        <taxon>Dikarya</taxon>
        <taxon>Ascomycota</taxon>
        <taxon>Pezizomycotina</taxon>
        <taxon>Eurotiomycetes</taxon>
        <taxon>Chaetothyriomycetidae</taxon>
        <taxon>Chaetothyriales</taxon>
        <taxon>Herpotrichiellaceae</taxon>
        <taxon>Cladophialophora</taxon>
    </lineage>
</organism>
<reference evidence="3 4" key="1">
    <citation type="submission" date="2013-03" db="EMBL/GenBank/DDBJ databases">
        <title>The Genome Sequence of Cladophialophora psammophila CBS 110553.</title>
        <authorList>
            <consortium name="The Broad Institute Genomics Platform"/>
            <person name="Cuomo C."/>
            <person name="de Hoog S."/>
            <person name="Gorbushina A."/>
            <person name="Walker B."/>
            <person name="Young S.K."/>
            <person name="Zeng Q."/>
            <person name="Gargeya S."/>
            <person name="Fitzgerald M."/>
            <person name="Haas B."/>
            <person name="Abouelleil A."/>
            <person name="Allen A.W."/>
            <person name="Alvarado L."/>
            <person name="Arachchi H.M."/>
            <person name="Berlin A.M."/>
            <person name="Chapman S.B."/>
            <person name="Gainer-Dewar J."/>
            <person name="Goldberg J."/>
            <person name="Griggs A."/>
            <person name="Gujja S."/>
            <person name="Hansen M."/>
            <person name="Howarth C."/>
            <person name="Imamovic A."/>
            <person name="Ireland A."/>
            <person name="Larimer J."/>
            <person name="McCowan C."/>
            <person name="Murphy C."/>
            <person name="Pearson M."/>
            <person name="Poon T.W."/>
            <person name="Priest M."/>
            <person name="Roberts A."/>
            <person name="Saif S."/>
            <person name="Shea T."/>
            <person name="Sisk P."/>
            <person name="Sykes S."/>
            <person name="Wortman J."/>
            <person name="Nusbaum C."/>
            <person name="Birren B."/>
        </authorList>
    </citation>
    <scope>NUCLEOTIDE SEQUENCE [LARGE SCALE GENOMIC DNA]</scope>
    <source>
        <strain evidence="3 4">CBS 110553</strain>
    </source>
</reference>
<proteinExistence type="predicted"/>
<feature type="region of interest" description="Disordered" evidence="1">
    <location>
        <begin position="113"/>
        <end position="140"/>
    </location>
</feature>
<dbReference type="AlphaFoldDB" id="W9XSW3"/>
<dbReference type="EMBL" id="AMGX01000004">
    <property type="protein sequence ID" value="EXJ73359.1"/>
    <property type="molecule type" value="Genomic_DNA"/>
</dbReference>